<dbReference type="Gene3D" id="1.10.15.40">
    <property type="entry name" value="Electron transport complex subunit B, putative Fe-S cluster"/>
    <property type="match status" value="1"/>
</dbReference>
<sequence length="233" mass="26091">MEAKSEVIKEVPKSLPGLDCGICGFKSCEEFAAIITEDPGKIKNCIHLSKESIGKKSEIQYSPNACSECNLADVTGQATWIDSLGRDYDFVLQTFPNELGPRETMLPHNPQLIKELEIKKGDILIGRPLGMSCGCPITHCGIVMSVDSRNGVLVWCVTGPLHPRSKEFKDIGYYSAEAYEGIIKEFKSDLQIGRRYWFLPRLCMLQWRHSGLINFLSKTKEGYQVRIEGLMIG</sequence>
<dbReference type="InterPro" id="IPR007202">
    <property type="entry name" value="4Fe-4S_dom"/>
</dbReference>
<dbReference type="GO" id="GO:0051539">
    <property type="term" value="F:4 iron, 4 sulfur cluster binding"/>
    <property type="evidence" value="ECO:0007669"/>
    <property type="project" value="UniProtKB-KW"/>
</dbReference>
<dbReference type="Pfam" id="PF04060">
    <property type="entry name" value="FeS"/>
    <property type="match status" value="1"/>
</dbReference>
<keyword evidence="2" id="KW-0479">Metal-binding</keyword>
<comment type="caution">
    <text evidence="6">The sequence shown here is derived from an EMBL/GenBank/DDBJ whole genome shotgun (WGS) entry which is preliminary data.</text>
</comment>
<name>A0A1F7RFC7_9BACT</name>
<dbReference type="AlphaFoldDB" id="A0A1F7RFC7"/>
<evidence type="ECO:0000256" key="2">
    <source>
        <dbReference type="ARBA" id="ARBA00022723"/>
    </source>
</evidence>
<dbReference type="EMBL" id="MGDB01000110">
    <property type="protein sequence ID" value="OGL39898.1"/>
    <property type="molecule type" value="Genomic_DNA"/>
</dbReference>
<accession>A0A1F7RFC7</accession>
<organism evidence="6 7">
    <name type="scientific">Candidatus Schekmanbacteria bacterium GWA2_38_11</name>
    <dbReference type="NCBI Taxonomy" id="1817876"/>
    <lineage>
        <taxon>Bacteria</taxon>
        <taxon>Candidatus Schekmaniibacteriota</taxon>
    </lineage>
</organism>
<evidence type="ECO:0000313" key="6">
    <source>
        <dbReference type="EMBL" id="OGL39898.1"/>
    </source>
</evidence>
<evidence type="ECO:0000256" key="3">
    <source>
        <dbReference type="ARBA" id="ARBA00023004"/>
    </source>
</evidence>
<proteinExistence type="predicted"/>
<dbReference type="PROSITE" id="PS51656">
    <property type="entry name" value="4FE4S"/>
    <property type="match status" value="1"/>
</dbReference>
<evidence type="ECO:0000256" key="4">
    <source>
        <dbReference type="ARBA" id="ARBA00023014"/>
    </source>
</evidence>
<dbReference type="GO" id="GO:0046872">
    <property type="term" value="F:metal ion binding"/>
    <property type="evidence" value="ECO:0007669"/>
    <property type="project" value="UniProtKB-KW"/>
</dbReference>
<gene>
    <name evidence="6" type="ORF">A2042_06855</name>
</gene>
<evidence type="ECO:0000313" key="7">
    <source>
        <dbReference type="Proteomes" id="UP000178526"/>
    </source>
</evidence>
<evidence type="ECO:0000259" key="5">
    <source>
        <dbReference type="PROSITE" id="PS51656"/>
    </source>
</evidence>
<dbReference type="Proteomes" id="UP000178526">
    <property type="component" value="Unassembled WGS sequence"/>
</dbReference>
<keyword evidence="4" id="KW-0411">Iron-sulfur</keyword>
<evidence type="ECO:0000256" key="1">
    <source>
        <dbReference type="ARBA" id="ARBA00022485"/>
    </source>
</evidence>
<keyword evidence="1" id="KW-0004">4Fe-4S</keyword>
<protein>
    <submittedName>
        <fullName evidence="6">Fe-S cluster protein</fullName>
    </submittedName>
</protein>
<keyword evidence="3" id="KW-0408">Iron</keyword>
<reference evidence="6 7" key="1">
    <citation type="journal article" date="2016" name="Nat. Commun.">
        <title>Thousands of microbial genomes shed light on interconnected biogeochemical processes in an aquifer system.</title>
        <authorList>
            <person name="Anantharaman K."/>
            <person name="Brown C.T."/>
            <person name="Hug L.A."/>
            <person name="Sharon I."/>
            <person name="Castelle C.J."/>
            <person name="Probst A.J."/>
            <person name="Thomas B.C."/>
            <person name="Singh A."/>
            <person name="Wilkins M.J."/>
            <person name="Karaoz U."/>
            <person name="Brodie E.L."/>
            <person name="Williams K.H."/>
            <person name="Hubbard S.S."/>
            <person name="Banfield J.F."/>
        </authorList>
    </citation>
    <scope>NUCLEOTIDE SEQUENCE [LARGE SCALE GENOMIC DNA]</scope>
</reference>
<feature type="domain" description="4Fe-4S" evidence="5">
    <location>
        <begin position="3"/>
        <end position="62"/>
    </location>
</feature>